<sequence length="283" mass="32176">MLIVSLSDPSNFDHLRPQYQPQPRCSPPPVAIQDRSAFHRYDSVEPPQTKQYHPRPLRTRPSDPQSSAYYQQSPSSSFTPSRDTQLNYASGYGLPPQQHIPVHQHIPPQQHISAQPPRQNTSLRQRSPCTNTRHQPYQKPLAEDRARYNTNTNAAAQPRPSRKGKRSPTRPQKPIGSSLHYGETKPRYNHRFGPSNGISPYTSSEEDFVEQELPRPVKPSQSGPTQTTIQDISFTGNQNQTFKFVPMNMDANTGTMRKSKSISLQPRHPMPSRRGCLNRRLAQ</sequence>
<feature type="region of interest" description="Disordered" evidence="1">
    <location>
        <begin position="1"/>
        <end position="207"/>
    </location>
</feature>
<feature type="compositionally biased region" description="Polar residues" evidence="1">
    <location>
        <begin position="110"/>
        <end position="135"/>
    </location>
</feature>
<accession>A0A9P5TM28</accession>
<gene>
    <name evidence="2" type="ORF">CPB84DRAFT_1040220</name>
</gene>
<feature type="compositionally biased region" description="Low complexity" evidence="1">
    <location>
        <begin position="62"/>
        <end position="77"/>
    </location>
</feature>
<dbReference type="EMBL" id="JADNYJ010000048">
    <property type="protein sequence ID" value="KAF8900245.1"/>
    <property type="molecule type" value="Genomic_DNA"/>
</dbReference>
<proteinExistence type="predicted"/>
<protein>
    <submittedName>
        <fullName evidence="2">Uncharacterized protein</fullName>
    </submittedName>
</protein>
<dbReference type="AlphaFoldDB" id="A0A9P5TM28"/>
<feature type="region of interest" description="Disordered" evidence="1">
    <location>
        <begin position="251"/>
        <end position="283"/>
    </location>
</feature>
<comment type="caution">
    <text evidence="2">The sequence shown here is derived from an EMBL/GenBank/DDBJ whole genome shotgun (WGS) entry which is preliminary data.</text>
</comment>
<dbReference type="Proteomes" id="UP000724874">
    <property type="component" value="Unassembled WGS sequence"/>
</dbReference>
<organism evidence="2 3">
    <name type="scientific">Gymnopilus junonius</name>
    <name type="common">Spectacular rustgill mushroom</name>
    <name type="synonym">Gymnopilus spectabilis subsp. junonius</name>
    <dbReference type="NCBI Taxonomy" id="109634"/>
    <lineage>
        <taxon>Eukaryota</taxon>
        <taxon>Fungi</taxon>
        <taxon>Dikarya</taxon>
        <taxon>Basidiomycota</taxon>
        <taxon>Agaricomycotina</taxon>
        <taxon>Agaricomycetes</taxon>
        <taxon>Agaricomycetidae</taxon>
        <taxon>Agaricales</taxon>
        <taxon>Agaricineae</taxon>
        <taxon>Hymenogastraceae</taxon>
        <taxon>Gymnopilus</taxon>
    </lineage>
</organism>
<evidence type="ECO:0000256" key="1">
    <source>
        <dbReference type="SAM" id="MobiDB-lite"/>
    </source>
</evidence>
<keyword evidence="3" id="KW-1185">Reference proteome</keyword>
<feature type="compositionally biased region" description="Polar residues" evidence="1">
    <location>
        <begin position="78"/>
        <end position="88"/>
    </location>
</feature>
<name>A0A9P5TM28_GYMJU</name>
<reference evidence="2" key="1">
    <citation type="submission" date="2020-11" db="EMBL/GenBank/DDBJ databases">
        <authorList>
            <consortium name="DOE Joint Genome Institute"/>
            <person name="Ahrendt S."/>
            <person name="Riley R."/>
            <person name="Andreopoulos W."/>
            <person name="LaButti K."/>
            <person name="Pangilinan J."/>
            <person name="Ruiz-duenas F.J."/>
            <person name="Barrasa J.M."/>
            <person name="Sanchez-Garcia M."/>
            <person name="Camarero S."/>
            <person name="Miyauchi S."/>
            <person name="Serrano A."/>
            <person name="Linde D."/>
            <person name="Babiker R."/>
            <person name="Drula E."/>
            <person name="Ayuso-Fernandez I."/>
            <person name="Pacheco R."/>
            <person name="Padilla G."/>
            <person name="Ferreira P."/>
            <person name="Barriuso J."/>
            <person name="Kellner H."/>
            <person name="Castanera R."/>
            <person name="Alfaro M."/>
            <person name="Ramirez L."/>
            <person name="Pisabarro A.G."/>
            <person name="Kuo A."/>
            <person name="Tritt A."/>
            <person name="Lipzen A."/>
            <person name="He G."/>
            <person name="Yan M."/>
            <person name="Ng V."/>
            <person name="Cullen D."/>
            <person name="Martin F."/>
            <person name="Rosso M.-N."/>
            <person name="Henrissat B."/>
            <person name="Hibbett D."/>
            <person name="Martinez A.T."/>
            <person name="Grigoriev I.V."/>
        </authorList>
    </citation>
    <scope>NUCLEOTIDE SEQUENCE</scope>
    <source>
        <strain evidence="2">AH 44721</strain>
    </source>
</reference>
<feature type="compositionally biased region" description="Polar residues" evidence="1">
    <location>
        <begin position="251"/>
        <end position="264"/>
    </location>
</feature>
<evidence type="ECO:0000313" key="2">
    <source>
        <dbReference type="EMBL" id="KAF8900245.1"/>
    </source>
</evidence>
<evidence type="ECO:0000313" key="3">
    <source>
        <dbReference type="Proteomes" id="UP000724874"/>
    </source>
</evidence>